<evidence type="ECO:0000313" key="2">
    <source>
        <dbReference type="Proteomes" id="UP001239111"/>
    </source>
</evidence>
<comment type="caution">
    <text evidence="1">The sequence shown here is derived from an EMBL/GenBank/DDBJ whole genome shotgun (WGS) entry which is preliminary data.</text>
</comment>
<accession>A0ACC2NV57</accession>
<name>A0ACC2NV57_9HYME</name>
<dbReference type="EMBL" id="CM056743">
    <property type="protein sequence ID" value="KAJ8674501.1"/>
    <property type="molecule type" value="Genomic_DNA"/>
</dbReference>
<keyword evidence="2" id="KW-1185">Reference proteome</keyword>
<sequence length="175" mass="19795">MIQSGSNNPHFQQLLDFGANPNDTNGINSALTYSMFTPEVTDNFKKLFQLSTPSNIANAFSPATKENLTNYQYYIVQEIALVTNPVHCAYQTLHDKCGESFDKLYCEVLHDLQFVMSQDYAGGVSCLQLYQSPNIVEFLTNSQLYDHIVNDTSLVPPCYYSRPLANKMSDLRKLK</sequence>
<proteinExistence type="predicted"/>
<gene>
    <name evidence="1" type="ORF">QAD02_005763</name>
</gene>
<evidence type="ECO:0000313" key="1">
    <source>
        <dbReference type="EMBL" id="KAJ8674501.1"/>
    </source>
</evidence>
<dbReference type="Proteomes" id="UP001239111">
    <property type="component" value="Chromosome 3"/>
</dbReference>
<reference evidence="1" key="1">
    <citation type="submission" date="2023-04" db="EMBL/GenBank/DDBJ databases">
        <title>A chromosome-level genome assembly of the parasitoid wasp Eretmocerus hayati.</title>
        <authorList>
            <person name="Zhong Y."/>
            <person name="Liu S."/>
            <person name="Liu Y."/>
        </authorList>
    </citation>
    <scope>NUCLEOTIDE SEQUENCE</scope>
    <source>
        <strain evidence="1">ZJU_SS_LIU_2023</strain>
    </source>
</reference>
<protein>
    <submittedName>
        <fullName evidence="1">Uncharacterized protein</fullName>
    </submittedName>
</protein>
<organism evidence="1 2">
    <name type="scientific">Eretmocerus hayati</name>
    <dbReference type="NCBI Taxonomy" id="131215"/>
    <lineage>
        <taxon>Eukaryota</taxon>
        <taxon>Metazoa</taxon>
        <taxon>Ecdysozoa</taxon>
        <taxon>Arthropoda</taxon>
        <taxon>Hexapoda</taxon>
        <taxon>Insecta</taxon>
        <taxon>Pterygota</taxon>
        <taxon>Neoptera</taxon>
        <taxon>Endopterygota</taxon>
        <taxon>Hymenoptera</taxon>
        <taxon>Apocrita</taxon>
        <taxon>Proctotrupomorpha</taxon>
        <taxon>Chalcidoidea</taxon>
        <taxon>Aphelinidae</taxon>
        <taxon>Aphelininae</taxon>
        <taxon>Eretmocerus</taxon>
    </lineage>
</organism>